<keyword evidence="2" id="KW-0808">Transferase</keyword>
<dbReference type="EC" id="2.3.1.286" evidence="1"/>
<proteinExistence type="predicted"/>
<keyword evidence="3" id="KW-0520">NAD</keyword>
<dbReference type="GO" id="GO:0017136">
    <property type="term" value="F:histone deacetylase activity, NAD-dependent"/>
    <property type="evidence" value="ECO:0007669"/>
    <property type="project" value="TreeGrafter"/>
</dbReference>
<evidence type="ECO:0000256" key="1">
    <source>
        <dbReference type="ARBA" id="ARBA00012928"/>
    </source>
</evidence>
<keyword evidence="4" id="KW-0862">Zinc</keyword>
<dbReference type="Gene3D" id="3.40.50.1220">
    <property type="entry name" value="TPP-binding domain"/>
    <property type="match status" value="1"/>
</dbReference>
<dbReference type="InterPro" id="IPR050134">
    <property type="entry name" value="NAD-dep_sirtuin_deacylases"/>
</dbReference>
<reference evidence="7" key="2">
    <citation type="submission" date="2017-05" db="EMBL/GenBank/DDBJ databases">
        <authorList>
            <consortium name="The Broad Institute Genomics Platform"/>
            <consortium name="The Broad Institute Genomic Center for Infectious Diseases"/>
            <person name="Earl A."/>
            <person name="Manson A."/>
            <person name="Schwartman J."/>
            <person name="Gilmore M."/>
            <person name="Abouelleil A."/>
            <person name="Cao P."/>
            <person name="Chapman S."/>
            <person name="Cusick C."/>
            <person name="Shea T."/>
            <person name="Young S."/>
            <person name="Neafsey D."/>
            <person name="Nusbaum C."/>
            <person name="Birren B."/>
        </authorList>
    </citation>
    <scope>NUCLEOTIDE SEQUENCE</scope>
    <source>
        <strain evidence="7">9E7_DIV0242</strain>
    </source>
</reference>
<sequence length="236" mass="26515">MNTLTIETGIEWINEAQSITFLTGAGVSTASGIPDYRSLTGVYQGLEAPEYLLSRTCMLQEPEKFYGFVKKLYHPEAKPNVIHQVMADFENHKDSWVVSQNIDGLHEKAGSQKRIDFHGSLYHCYCQKCGQQVSAESYVKEDRHEQCGGQVRPDIVLYEEGFEDETISKAVQAVANAELIVIVGTSFQVHPFCDLIFYAQPTAKILVINQTPVTIQKEAFFIETDAVKLFQQVKNA</sequence>
<organism evidence="6">
    <name type="scientific">Candidatus Enterococcus clewellii</name>
    <dbReference type="NCBI Taxonomy" id="1834193"/>
    <lineage>
        <taxon>Bacteria</taxon>
        <taxon>Bacillati</taxon>
        <taxon>Bacillota</taxon>
        <taxon>Bacilli</taxon>
        <taxon>Lactobacillales</taxon>
        <taxon>Enterococcaceae</taxon>
        <taxon>Enterococcus</taxon>
    </lineage>
</organism>
<gene>
    <name evidence="7" type="ORF">A5888_003625</name>
    <name evidence="6" type="ORF">A5888_004059</name>
</gene>
<dbReference type="Proteomes" id="UP000195141">
    <property type="component" value="Chromosome"/>
</dbReference>
<dbReference type="GO" id="GO:0070403">
    <property type="term" value="F:NAD+ binding"/>
    <property type="evidence" value="ECO:0007669"/>
    <property type="project" value="InterPro"/>
</dbReference>
<dbReference type="NCBIfam" id="NF001752">
    <property type="entry name" value="PRK00481.1-1"/>
    <property type="match status" value="1"/>
</dbReference>
<reference evidence="7" key="3">
    <citation type="submission" date="2024-03" db="EMBL/GenBank/DDBJ databases">
        <title>The Genome Sequence of Enterococcus sp. DIV0242b.</title>
        <authorList>
            <consortium name="The Broad Institute Genomics Platform"/>
            <consortium name="The Broad Institute Microbial Omics Core"/>
            <consortium name="The Broad Institute Genomic Center for Infectious Diseases"/>
            <person name="Earl A."/>
            <person name="Manson A."/>
            <person name="Gilmore M."/>
            <person name="Schwartman J."/>
            <person name="Shea T."/>
            <person name="Abouelleil A."/>
            <person name="Cao P."/>
            <person name="Chapman S."/>
            <person name="Cusick C."/>
            <person name="Young S."/>
            <person name="Neafsey D."/>
            <person name="Nusbaum C."/>
            <person name="Birren B."/>
        </authorList>
    </citation>
    <scope>NUCLEOTIDE SEQUENCE</scope>
    <source>
        <strain evidence="7">9E7_DIV0242</strain>
    </source>
</reference>
<protein>
    <recommendedName>
        <fullName evidence="1">protein acetyllysine N-acetyltransferase</fullName>
        <ecNumber evidence="1">2.3.1.286</ecNumber>
    </recommendedName>
</protein>
<evidence type="ECO:0000259" key="5">
    <source>
        <dbReference type="PROSITE" id="PS50305"/>
    </source>
</evidence>
<accession>A0A242JYT9</accession>
<dbReference type="InterPro" id="IPR026590">
    <property type="entry name" value="Ssirtuin_cat_dom"/>
</dbReference>
<dbReference type="PANTHER" id="PTHR11085">
    <property type="entry name" value="NAD-DEPENDENT PROTEIN DEACYLASE SIRTUIN-5, MITOCHONDRIAL-RELATED"/>
    <property type="match status" value="1"/>
</dbReference>
<dbReference type="InterPro" id="IPR026591">
    <property type="entry name" value="Sirtuin_cat_small_dom_sf"/>
</dbReference>
<reference evidence="6" key="1">
    <citation type="submission" date="2017-05" db="EMBL/GenBank/DDBJ databases">
        <title>The Genome Sequence of Enterococcus sp. 9E7_DIV0242.</title>
        <authorList>
            <consortium name="The Broad Institute Genomics Platform"/>
            <consortium name="The Broad Institute Genomic Center for Infectious Diseases"/>
            <person name="Earl A."/>
            <person name="Manson A."/>
            <person name="Schwartman J."/>
            <person name="Gilmore M."/>
            <person name="Abouelleil A."/>
            <person name="Cao P."/>
            <person name="Chapman S."/>
            <person name="Cusick C."/>
            <person name="Shea T."/>
            <person name="Young S."/>
            <person name="Neafsey D."/>
            <person name="Nusbaum C."/>
            <person name="Birren B."/>
        </authorList>
    </citation>
    <scope>NUCLEOTIDE SEQUENCE [LARGE SCALE GENOMIC DNA]</scope>
    <source>
        <strain evidence="6">9E7_DIV0242</strain>
    </source>
</reference>
<name>A0A242JYT9_9ENTE</name>
<dbReference type="PANTHER" id="PTHR11085:SF4">
    <property type="entry name" value="NAD-DEPENDENT PROTEIN DEACYLASE"/>
    <property type="match status" value="1"/>
</dbReference>
<evidence type="ECO:0000313" key="7">
    <source>
        <dbReference type="EMBL" id="WYJ91857.1"/>
    </source>
</evidence>
<feature type="active site" description="Proton acceptor" evidence="4">
    <location>
        <position position="118"/>
    </location>
</feature>
<evidence type="ECO:0000256" key="4">
    <source>
        <dbReference type="PROSITE-ProRule" id="PRU00236"/>
    </source>
</evidence>
<dbReference type="EMBL" id="CP147247">
    <property type="protein sequence ID" value="WYJ91857.1"/>
    <property type="molecule type" value="Genomic_DNA"/>
</dbReference>
<dbReference type="PROSITE" id="PS50305">
    <property type="entry name" value="SIRTUIN"/>
    <property type="match status" value="1"/>
</dbReference>
<dbReference type="Gene3D" id="3.30.1600.10">
    <property type="entry name" value="SIR2/SIRT2 'Small Domain"/>
    <property type="match status" value="1"/>
</dbReference>
<feature type="binding site" evidence="4">
    <location>
        <position position="147"/>
    </location>
    <ligand>
        <name>Zn(2+)</name>
        <dbReference type="ChEBI" id="CHEBI:29105"/>
    </ligand>
</feature>
<dbReference type="Pfam" id="PF02146">
    <property type="entry name" value="SIR2"/>
    <property type="match status" value="1"/>
</dbReference>
<feature type="binding site" evidence="4">
    <location>
        <position position="126"/>
    </location>
    <ligand>
        <name>Zn(2+)</name>
        <dbReference type="ChEBI" id="CHEBI:29105"/>
    </ligand>
</feature>
<feature type="binding site" evidence="4">
    <location>
        <position position="129"/>
    </location>
    <ligand>
        <name>Zn(2+)</name>
        <dbReference type="ChEBI" id="CHEBI:29105"/>
    </ligand>
</feature>
<evidence type="ECO:0000256" key="3">
    <source>
        <dbReference type="ARBA" id="ARBA00023027"/>
    </source>
</evidence>
<keyword evidence="4" id="KW-0479">Metal-binding</keyword>
<evidence type="ECO:0000313" key="6">
    <source>
        <dbReference type="EMBL" id="OTP09863.1"/>
    </source>
</evidence>
<feature type="domain" description="Deacetylase sirtuin-type" evidence="5">
    <location>
        <begin position="1"/>
        <end position="236"/>
    </location>
</feature>
<evidence type="ECO:0000256" key="2">
    <source>
        <dbReference type="ARBA" id="ARBA00022679"/>
    </source>
</evidence>
<dbReference type="SUPFAM" id="SSF52467">
    <property type="entry name" value="DHS-like NAD/FAD-binding domain"/>
    <property type="match status" value="1"/>
</dbReference>
<dbReference type="AlphaFoldDB" id="A0A242JYT9"/>
<dbReference type="InterPro" id="IPR029035">
    <property type="entry name" value="DHS-like_NAD/FAD-binding_dom"/>
</dbReference>
<dbReference type="RefSeq" id="WP_086351023.1">
    <property type="nucleotide sequence ID" value="NZ_CP147247.1"/>
</dbReference>
<dbReference type="OrthoDB" id="9800582at2"/>
<feature type="binding site" evidence="4">
    <location>
        <position position="144"/>
    </location>
    <ligand>
        <name>Zn(2+)</name>
        <dbReference type="ChEBI" id="CHEBI:29105"/>
    </ligand>
</feature>
<dbReference type="EMBL" id="NGMM01000009">
    <property type="protein sequence ID" value="OTP09863.1"/>
    <property type="molecule type" value="Genomic_DNA"/>
</dbReference>
<dbReference type="GO" id="GO:0046872">
    <property type="term" value="F:metal ion binding"/>
    <property type="evidence" value="ECO:0007669"/>
    <property type="project" value="UniProtKB-KW"/>
</dbReference>
<evidence type="ECO:0000313" key="8">
    <source>
        <dbReference type="Proteomes" id="UP000195141"/>
    </source>
</evidence>
<keyword evidence="8" id="KW-1185">Reference proteome</keyword>
<dbReference type="InterPro" id="IPR003000">
    <property type="entry name" value="Sirtuin"/>
</dbReference>